<dbReference type="RefSeq" id="WP_168412003.1">
    <property type="nucleotide sequence ID" value="NZ_JAAXPW010000006.1"/>
</dbReference>
<dbReference type="GO" id="GO:0003677">
    <property type="term" value="F:DNA binding"/>
    <property type="evidence" value="ECO:0007669"/>
    <property type="project" value="InterPro"/>
</dbReference>
<dbReference type="EMBL" id="JACHGZ010000004">
    <property type="protein sequence ID" value="MBB5148158.1"/>
    <property type="molecule type" value="Genomic_DNA"/>
</dbReference>
<comment type="caution">
    <text evidence="3">The sequence shown here is derived from an EMBL/GenBank/DDBJ whole genome shotgun (WGS) entry which is preliminary data.</text>
</comment>
<gene>
    <name evidence="3" type="ORF">HNR36_000543</name>
</gene>
<dbReference type="Gene3D" id="2.30.30.110">
    <property type="match status" value="1"/>
</dbReference>
<keyword evidence="2" id="KW-1277">Toxin-antitoxin system</keyword>
<evidence type="ECO:0000313" key="4">
    <source>
        <dbReference type="Proteomes" id="UP000557217"/>
    </source>
</evidence>
<sequence>MNLKTNQSTQHLITNAQELIGKMCDSRYAYFDPRTQSYKYKLRPVLIIGVEKEKLPCDITVFPISKVSKQENINKEYDYPITQENHKKIKLKYDPSYVRIHKISTIHSNDLSFDYTNYNLSEEYPETMSEILKKYRDFTSSITG</sequence>
<dbReference type="InterPro" id="IPR003477">
    <property type="entry name" value="PemK-like"/>
</dbReference>
<evidence type="ECO:0000256" key="2">
    <source>
        <dbReference type="ARBA" id="ARBA00022649"/>
    </source>
</evidence>
<keyword evidence="4" id="KW-1185">Reference proteome</keyword>
<protein>
    <submittedName>
        <fullName evidence="3">Uncharacterized protein YifN (PemK superfamily)</fullName>
    </submittedName>
</protein>
<dbReference type="AlphaFoldDB" id="A0A840PVF6"/>
<dbReference type="InterPro" id="IPR011067">
    <property type="entry name" value="Plasmid_toxin/cell-grow_inhib"/>
</dbReference>
<dbReference type="Pfam" id="PF02452">
    <property type="entry name" value="PemK_toxin"/>
    <property type="match status" value="1"/>
</dbReference>
<name>A0A840PVF6_URETH</name>
<proteinExistence type="inferred from homology"/>
<organism evidence="3 4">
    <name type="scientific">Ureibacillus thermosphaericus</name>
    <dbReference type="NCBI Taxonomy" id="51173"/>
    <lineage>
        <taxon>Bacteria</taxon>
        <taxon>Bacillati</taxon>
        <taxon>Bacillota</taxon>
        <taxon>Bacilli</taxon>
        <taxon>Bacillales</taxon>
        <taxon>Caryophanaceae</taxon>
        <taxon>Ureibacillus</taxon>
    </lineage>
</organism>
<dbReference type="Proteomes" id="UP000557217">
    <property type="component" value="Unassembled WGS sequence"/>
</dbReference>
<evidence type="ECO:0000313" key="3">
    <source>
        <dbReference type="EMBL" id="MBB5148158.1"/>
    </source>
</evidence>
<comment type="similarity">
    <text evidence="1">Belongs to the PemK/MazF family.</text>
</comment>
<evidence type="ECO:0000256" key="1">
    <source>
        <dbReference type="ARBA" id="ARBA00007521"/>
    </source>
</evidence>
<reference evidence="3 4" key="1">
    <citation type="submission" date="2020-08" db="EMBL/GenBank/DDBJ databases">
        <title>Genomic Encyclopedia of Type Strains, Phase IV (KMG-IV): sequencing the most valuable type-strain genomes for metagenomic binning, comparative biology and taxonomic classification.</title>
        <authorList>
            <person name="Goeker M."/>
        </authorList>
    </citation>
    <scope>NUCLEOTIDE SEQUENCE [LARGE SCALE GENOMIC DNA]</scope>
    <source>
        <strain evidence="3 4">DSM 10633</strain>
    </source>
</reference>
<accession>A0A840PVF6</accession>